<dbReference type="CDD" id="cd03784">
    <property type="entry name" value="GT1_Gtf-like"/>
    <property type="match status" value="1"/>
</dbReference>
<dbReference type="EC" id="2.4.1.17" evidence="5"/>
<organism evidence="6 7">
    <name type="scientific">Drosophila lebanonensis</name>
    <name type="common">Fruit fly</name>
    <name type="synonym">Scaptodrosophila lebanonensis</name>
    <dbReference type="NCBI Taxonomy" id="7225"/>
    <lineage>
        <taxon>Eukaryota</taxon>
        <taxon>Metazoa</taxon>
        <taxon>Ecdysozoa</taxon>
        <taxon>Arthropoda</taxon>
        <taxon>Hexapoda</taxon>
        <taxon>Insecta</taxon>
        <taxon>Pterygota</taxon>
        <taxon>Neoptera</taxon>
        <taxon>Endopterygota</taxon>
        <taxon>Diptera</taxon>
        <taxon>Brachycera</taxon>
        <taxon>Muscomorpha</taxon>
        <taxon>Ephydroidea</taxon>
        <taxon>Drosophilidae</taxon>
        <taxon>Scaptodrosophila</taxon>
    </lineage>
</organism>
<name>A0A6J2U6X2_DROLE</name>
<gene>
    <name evidence="7" type="primary">LOC115631471</name>
</gene>
<reference evidence="7" key="1">
    <citation type="submission" date="2025-08" db="UniProtKB">
        <authorList>
            <consortium name="RefSeq"/>
        </authorList>
    </citation>
    <scope>IDENTIFICATION</scope>
    <source>
        <strain evidence="7">11010-0011.00</strain>
        <tissue evidence="7">Whole body</tissue>
    </source>
</reference>
<keyword evidence="2 4" id="KW-0328">Glycosyltransferase</keyword>
<evidence type="ECO:0000256" key="3">
    <source>
        <dbReference type="ARBA" id="ARBA00022679"/>
    </source>
</evidence>
<dbReference type="SUPFAM" id="SSF53756">
    <property type="entry name" value="UDP-Glycosyltransferase/glycogen phosphorylase"/>
    <property type="match status" value="1"/>
</dbReference>
<keyword evidence="3 4" id="KW-0808">Transferase</keyword>
<dbReference type="InterPro" id="IPR050271">
    <property type="entry name" value="UDP-glycosyltransferase"/>
</dbReference>
<keyword evidence="5" id="KW-0472">Membrane</keyword>
<dbReference type="RefSeq" id="XP_030384084.1">
    <property type="nucleotide sequence ID" value="XM_030528224.1"/>
</dbReference>
<feature type="transmembrane region" description="Helical" evidence="5">
    <location>
        <begin position="476"/>
        <end position="502"/>
    </location>
</feature>
<dbReference type="OrthoDB" id="5835829at2759"/>
<keyword evidence="6" id="KW-1185">Reference proteome</keyword>
<evidence type="ECO:0000256" key="1">
    <source>
        <dbReference type="ARBA" id="ARBA00009995"/>
    </source>
</evidence>
<dbReference type="GO" id="GO:0015020">
    <property type="term" value="F:glucuronosyltransferase activity"/>
    <property type="evidence" value="ECO:0007669"/>
    <property type="project" value="UniProtKB-EC"/>
</dbReference>
<dbReference type="PROSITE" id="PS00375">
    <property type="entry name" value="UDPGT"/>
    <property type="match status" value="1"/>
</dbReference>
<dbReference type="InterPro" id="IPR035595">
    <property type="entry name" value="UDP_glycos_trans_CS"/>
</dbReference>
<dbReference type="PANTHER" id="PTHR48043">
    <property type="entry name" value="EG:EG0003.4 PROTEIN-RELATED"/>
    <property type="match status" value="1"/>
</dbReference>
<dbReference type="Proteomes" id="UP000504634">
    <property type="component" value="Unplaced"/>
</dbReference>
<dbReference type="PANTHER" id="PTHR48043:SF114">
    <property type="entry name" value="IP04436P-RELATED"/>
    <property type="match status" value="1"/>
</dbReference>
<keyword evidence="5" id="KW-0812">Transmembrane</keyword>
<protein>
    <recommendedName>
        <fullName evidence="5">UDP-glucuronosyltransferase</fullName>
        <ecNumber evidence="5">2.4.1.17</ecNumber>
    </recommendedName>
</protein>
<comment type="subcellular location">
    <subcellularLocation>
        <location evidence="5">Membrane</location>
        <topology evidence="5">Single-pass membrane protein</topology>
    </subcellularLocation>
</comment>
<sequence length="521" mass="59466">MVRSSRFLFLRLLVLGLTLASVNSLRILGLFPYRAMSHFQVTLPLTRGLAAAGHNVDVLSPFPDHRPPPRYTDYALPGESYYNVYDLHIFENRNFLLPLLEFFNLFSFGVDSCNQTLSSQALAKILTRPTGYYDVIIMEQFHTDCLMGVAYQLKSPVIALTSSALMPWHYERMGVPIIPSFIPNFFLGHSHEMSIWGRVSNWITIHFLKLLYKPFNTLAADEMLRKRFEDPNMPSTADLVKYTSLFFVNQHYSFSGPKPLPPNVIEVGGIHLQRSRPLPPYLEHMLNEAEHGVVIISWGSLIRTSTMPPAKLSGILSAIARCEQQFIWKWENDTLPNKPDNLHIVKWLPQQDILCHPNVRAFMSHGGMMGTNEAVHCAVPVLGTPIYGDQFLNIAALVQRGMAVRVDYDDISEKTIYNALQEVLKEKYRIHAKHVALSFNERPQTPVETAIWWVEHVAKTGGVLLTQPSSVHMSRFVYYSLDVYLVFIVTVLLLVAACYGILRQLCRLKRYIFAQIKFKQL</sequence>
<evidence type="ECO:0000256" key="5">
    <source>
        <dbReference type="RuleBase" id="RU362059"/>
    </source>
</evidence>
<dbReference type="Pfam" id="PF00201">
    <property type="entry name" value="UDPGT"/>
    <property type="match status" value="1"/>
</dbReference>
<accession>A0A6J2U6X2</accession>
<dbReference type="FunFam" id="3.40.50.2000:FF:000050">
    <property type="entry name" value="UDP-glucuronosyltransferase"/>
    <property type="match status" value="1"/>
</dbReference>
<comment type="catalytic activity">
    <reaction evidence="5">
        <text>glucuronate acceptor + UDP-alpha-D-glucuronate = acceptor beta-D-glucuronoside + UDP + H(+)</text>
        <dbReference type="Rhea" id="RHEA:21032"/>
        <dbReference type="ChEBI" id="CHEBI:15378"/>
        <dbReference type="ChEBI" id="CHEBI:58052"/>
        <dbReference type="ChEBI" id="CHEBI:58223"/>
        <dbReference type="ChEBI" id="CHEBI:132367"/>
        <dbReference type="ChEBI" id="CHEBI:132368"/>
        <dbReference type="EC" id="2.4.1.17"/>
    </reaction>
</comment>
<evidence type="ECO:0000313" key="6">
    <source>
        <dbReference type="Proteomes" id="UP000504634"/>
    </source>
</evidence>
<dbReference type="GeneID" id="115631471"/>
<evidence type="ECO:0000313" key="7">
    <source>
        <dbReference type="RefSeq" id="XP_030384084.1"/>
    </source>
</evidence>
<proteinExistence type="inferred from homology"/>
<dbReference type="AlphaFoldDB" id="A0A6J2U6X2"/>
<dbReference type="InterPro" id="IPR002213">
    <property type="entry name" value="UDP_glucos_trans"/>
</dbReference>
<dbReference type="Gene3D" id="3.40.50.2000">
    <property type="entry name" value="Glycogen Phosphorylase B"/>
    <property type="match status" value="2"/>
</dbReference>
<dbReference type="FunFam" id="3.40.50.2000:FF:000144">
    <property type="entry name" value="UDP-glucuronosyltransferase"/>
    <property type="match status" value="1"/>
</dbReference>
<dbReference type="GO" id="GO:0016020">
    <property type="term" value="C:membrane"/>
    <property type="evidence" value="ECO:0007669"/>
    <property type="project" value="UniProtKB-SubCell"/>
</dbReference>
<comment type="similarity">
    <text evidence="1 4">Belongs to the UDP-glycosyltransferase family.</text>
</comment>
<evidence type="ECO:0000256" key="2">
    <source>
        <dbReference type="ARBA" id="ARBA00022676"/>
    </source>
</evidence>
<evidence type="ECO:0000256" key="4">
    <source>
        <dbReference type="RuleBase" id="RU003718"/>
    </source>
</evidence>
<keyword evidence="5" id="KW-1133">Transmembrane helix</keyword>